<gene>
    <name evidence="1" type="ORF">TOLI1172_LOCUS2860</name>
</gene>
<protein>
    <submittedName>
        <fullName evidence="1">Uncharacterized protein</fullName>
    </submittedName>
</protein>
<accession>A0A7S1ER86</accession>
<organism evidence="1">
    <name type="scientific">Timspurckia oligopyrenoides</name>
    <dbReference type="NCBI Taxonomy" id="708627"/>
    <lineage>
        <taxon>Eukaryota</taxon>
        <taxon>Rhodophyta</taxon>
        <taxon>Bangiophyceae</taxon>
        <taxon>Porphyridiales</taxon>
        <taxon>Porphyridiaceae</taxon>
        <taxon>Timspurckia</taxon>
    </lineage>
</organism>
<dbReference type="InterPro" id="IPR029058">
    <property type="entry name" value="AB_hydrolase_fold"/>
</dbReference>
<sequence length="372" mass="41855">MGFGKLGRTVERRDRLDFVQFGWVIPWFSDAHWKYTVCCISSSCRVKASSDVHLHQSVRNTSRFRVYSITTMNSMHGELFMYDNEKRLVGFLSRANDSTQCSNIAQQFVIFIGGLSDGFLPLEYSSKLCKSLNEKNVHFISVLLSSSYTGYGLSSISQDVNELNLMLNYVYTHFTSNNQQKPKVILFGHSTGCQDIIAFLHSNTEISGCILQGPVSDREYLATFASTKSKIQLAQSLVSQGKSKHILPWNPDAEDGLAPITASRYLSLALKSNPPGEDDMFSTDLSQHELLQIVQHLKQIPTLLVFSENDEYVPTNIDWRTFATRLHSAMGTDTTQLLILNQANHAVSFPMHAQSQLISKSVDFIQESFSDH</sequence>
<dbReference type="InterPro" id="IPR013744">
    <property type="entry name" value="SidJ"/>
</dbReference>
<dbReference type="AlphaFoldDB" id="A0A7S1ER86"/>
<dbReference type="PANTHER" id="PTHR31591">
    <property type="entry name" value="UPF0613 PROTEIN PB24D3.06C"/>
    <property type="match status" value="1"/>
</dbReference>
<dbReference type="Gene3D" id="3.40.50.1820">
    <property type="entry name" value="alpha/beta hydrolase"/>
    <property type="match status" value="1"/>
</dbReference>
<reference evidence="1" key="1">
    <citation type="submission" date="2021-01" db="EMBL/GenBank/DDBJ databases">
        <authorList>
            <person name="Corre E."/>
            <person name="Pelletier E."/>
            <person name="Niang G."/>
            <person name="Scheremetjew M."/>
            <person name="Finn R."/>
            <person name="Kale V."/>
            <person name="Holt S."/>
            <person name="Cochrane G."/>
            <person name="Meng A."/>
            <person name="Brown T."/>
            <person name="Cohen L."/>
        </authorList>
    </citation>
    <scope>NUCLEOTIDE SEQUENCE</scope>
    <source>
        <strain evidence="1">CCMP3278</strain>
    </source>
</reference>
<name>A0A7S1ER86_9RHOD</name>
<dbReference type="PANTHER" id="PTHR31591:SF1">
    <property type="entry name" value="UPF0613 PROTEIN PB24D3.06C"/>
    <property type="match status" value="1"/>
</dbReference>
<proteinExistence type="predicted"/>
<dbReference type="SUPFAM" id="SSF53474">
    <property type="entry name" value="alpha/beta-Hydrolases"/>
    <property type="match status" value="1"/>
</dbReference>
<evidence type="ECO:0000313" key="1">
    <source>
        <dbReference type="EMBL" id="CAD8818471.1"/>
    </source>
</evidence>
<dbReference type="Pfam" id="PF08538">
    <property type="entry name" value="DUF1749"/>
    <property type="match status" value="1"/>
</dbReference>
<dbReference type="EMBL" id="HBFP01004043">
    <property type="protein sequence ID" value="CAD8818471.1"/>
    <property type="molecule type" value="Transcribed_RNA"/>
</dbReference>